<dbReference type="EMBL" id="AP021861">
    <property type="protein sequence ID" value="BBO34802.1"/>
    <property type="molecule type" value="Genomic_DNA"/>
</dbReference>
<protein>
    <recommendedName>
        <fullName evidence="4">Ribbon-helix-helix protein CopG domain-containing protein</fullName>
    </recommendedName>
</protein>
<sequence>MAKKAQHGGARDGAGRPPKQDGKTVVVSVSVPEGLAQDLAGYAEAQGLSKSAVVTEALKGFLARKKR</sequence>
<accession>A0A5K7XFM6</accession>
<dbReference type="InterPro" id="IPR013321">
    <property type="entry name" value="Arc_rbn_hlx_hlx"/>
</dbReference>
<evidence type="ECO:0000256" key="1">
    <source>
        <dbReference type="SAM" id="MobiDB-lite"/>
    </source>
</evidence>
<dbReference type="RefSeq" id="WP_152100305.1">
    <property type="nucleotide sequence ID" value="NZ_AP021861.1"/>
</dbReference>
<dbReference type="Proteomes" id="UP000326837">
    <property type="component" value="Chromosome"/>
</dbReference>
<keyword evidence="3" id="KW-1185">Reference proteome</keyword>
<reference evidence="3" key="1">
    <citation type="submission" date="2019-10" db="EMBL/GenBank/DDBJ databases">
        <title>Lacipirellula parvula gen. nov., sp. nov., representing a lineage of planctomycetes widespread in freshwater anoxic habitats, and description of the family Lacipirellulaceae.</title>
        <authorList>
            <person name="Dedysh S.N."/>
            <person name="Kulichevskaya I.S."/>
            <person name="Beletsky A.V."/>
            <person name="Rakitin A.L."/>
            <person name="Mardanov A.V."/>
            <person name="Ivanova A.A."/>
            <person name="Saltykova V.X."/>
            <person name="Rijpstra W.I.C."/>
            <person name="Sinninghe Damste J.S."/>
            <person name="Ravin N.V."/>
        </authorList>
    </citation>
    <scope>NUCLEOTIDE SEQUENCE [LARGE SCALE GENOMIC DNA]</scope>
    <source>
        <strain evidence="3">PX69</strain>
    </source>
</reference>
<evidence type="ECO:0000313" key="3">
    <source>
        <dbReference type="Proteomes" id="UP000326837"/>
    </source>
</evidence>
<name>A0A5K7XFM6_9BACT</name>
<dbReference type="GO" id="GO:0006355">
    <property type="term" value="P:regulation of DNA-templated transcription"/>
    <property type="evidence" value="ECO:0007669"/>
    <property type="project" value="InterPro"/>
</dbReference>
<dbReference type="KEGG" id="lpav:PLANPX_4414"/>
<organism evidence="2 3">
    <name type="scientific">Lacipirellula parvula</name>
    <dbReference type="NCBI Taxonomy" id="2650471"/>
    <lineage>
        <taxon>Bacteria</taxon>
        <taxon>Pseudomonadati</taxon>
        <taxon>Planctomycetota</taxon>
        <taxon>Planctomycetia</taxon>
        <taxon>Pirellulales</taxon>
        <taxon>Lacipirellulaceae</taxon>
        <taxon>Lacipirellula</taxon>
    </lineage>
</organism>
<evidence type="ECO:0008006" key="4">
    <source>
        <dbReference type="Google" id="ProtNLM"/>
    </source>
</evidence>
<gene>
    <name evidence="2" type="ORF">PLANPX_4414</name>
</gene>
<feature type="region of interest" description="Disordered" evidence="1">
    <location>
        <begin position="1"/>
        <end position="24"/>
    </location>
</feature>
<dbReference type="Gene3D" id="1.10.1220.10">
    <property type="entry name" value="Met repressor-like"/>
    <property type="match status" value="1"/>
</dbReference>
<dbReference type="AlphaFoldDB" id="A0A5K7XFM6"/>
<evidence type="ECO:0000313" key="2">
    <source>
        <dbReference type="EMBL" id="BBO34802.1"/>
    </source>
</evidence>
<proteinExistence type="predicted"/>
<feature type="compositionally biased region" description="Basic and acidic residues" evidence="1">
    <location>
        <begin position="9"/>
        <end position="22"/>
    </location>
</feature>